<dbReference type="SUPFAM" id="SSF53474">
    <property type="entry name" value="alpha/beta-Hydrolases"/>
    <property type="match status" value="1"/>
</dbReference>
<dbReference type="EMBL" id="JAJATZ010000004">
    <property type="protein sequence ID" value="MCB5199796.1"/>
    <property type="molecule type" value="Genomic_DNA"/>
</dbReference>
<organism evidence="1 2">
    <name type="scientific">Loktanella gaetbuli</name>
    <dbReference type="NCBI Taxonomy" id="2881335"/>
    <lineage>
        <taxon>Bacteria</taxon>
        <taxon>Pseudomonadati</taxon>
        <taxon>Pseudomonadota</taxon>
        <taxon>Alphaproteobacteria</taxon>
        <taxon>Rhodobacterales</taxon>
        <taxon>Roseobacteraceae</taxon>
        <taxon>Loktanella</taxon>
    </lineage>
</organism>
<dbReference type="Proteomes" id="UP001138961">
    <property type="component" value="Unassembled WGS sequence"/>
</dbReference>
<evidence type="ECO:0008006" key="3">
    <source>
        <dbReference type="Google" id="ProtNLM"/>
    </source>
</evidence>
<proteinExistence type="predicted"/>
<name>A0ABS8BVN6_9RHOB</name>
<evidence type="ECO:0000313" key="1">
    <source>
        <dbReference type="EMBL" id="MCB5199796.1"/>
    </source>
</evidence>
<comment type="caution">
    <text evidence="1">The sequence shown here is derived from an EMBL/GenBank/DDBJ whole genome shotgun (WGS) entry which is preliminary data.</text>
</comment>
<gene>
    <name evidence="1" type="ORF">LGQ03_11155</name>
</gene>
<dbReference type="RefSeq" id="WP_226748451.1">
    <property type="nucleotide sequence ID" value="NZ_JAJATZ010000004.1"/>
</dbReference>
<sequence length="309" mass="34317">MIRLANHPDYRITYHPAPAPTEKLMITFGGQPSDISDTGFGSDFAMKHGWDHVFVAQRRHSQFQGLHAAVFKAAVAPLCTAGRDVICYGASLGGYAALYYGGQIDARIIAAAPMLPAWKGLGLPAYADVPVHHKHLKHSRRSKHAPVVIYDPVQRRDVQFLNQTVRPTYRDIREVALPFTGHTVLVALSNMRLLKKLITSLVVDNKIPQLELKRSGDPSFHRERAKALSFTHPDFARQEYERALAARPAKSTINNLFSLLVRMGDKAALQEILDSCANDPNPQMTILPQMLVRAEKLGLHVDHDLALAS</sequence>
<evidence type="ECO:0000313" key="2">
    <source>
        <dbReference type="Proteomes" id="UP001138961"/>
    </source>
</evidence>
<accession>A0ABS8BVN6</accession>
<reference evidence="1" key="1">
    <citation type="submission" date="2021-10" db="EMBL/GenBank/DDBJ databases">
        <title>Loktanella gaetbuli sp. nov., isolated from a tidal flat.</title>
        <authorList>
            <person name="Park S."/>
            <person name="Yoon J.-H."/>
        </authorList>
    </citation>
    <scope>NUCLEOTIDE SEQUENCE</scope>
    <source>
        <strain evidence="1">TSTF-M6</strain>
    </source>
</reference>
<dbReference type="InterPro" id="IPR029058">
    <property type="entry name" value="AB_hydrolase_fold"/>
</dbReference>
<protein>
    <recommendedName>
        <fullName evidence="3">Alpha/beta hydrolase</fullName>
    </recommendedName>
</protein>
<keyword evidence="2" id="KW-1185">Reference proteome</keyword>